<name>A0ABV6BRJ6_9FLAO</name>
<evidence type="ECO:0000256" key="1">
    <source>
        <dbReference type="SAM" id="Phobius"/>
    </source>
</evidence>
<reference evidence="2 3" key="1">
    <citation type="submission" date="2024-09" db="EMBL/GenBank/DDBJ databases">
        <authorList>
            <person name="Sun Q."/>
            <person name="Mori K."/>
        </authorList>
    </citation>
    <scope>NUCLEOTIDE SEQUENCE [LARGE SCALE GENOMIC DNA]</scope>
    <source>
        <strain evidence="2 3">CGMCC 1.12926</strain>
    </source>
</reference>
<evidence type="ECO:0000313" key="2">
    <source>
        <dbReference type="EMBL" id="MFC0078078.1"/>
    </source>
</evidence>
<evidence type="ECO:0008006" key="4">
    <source>
        <dbReference type="Google" id="ProtNLM"/>
    </source>
</evidence>
<proteinExistence type="predicted"/>
<dbReference type="EMBL" id="JBHLYW010000009">
    <property type="protein sequence ID" value="MFC0078078.1"/>
    <property type="molecule type" value="Genomic_DNA"/>
</dbReference>
<accession>A0ABV6BRJ6</accession>
<dbReference type="SUPFAM" id="SSF48452">
    <property type="entry name" value="TPR-like"/>
    <property type="match status" value="1"/>
</dbReference>
<sequence length="311" mass="35745">MRYVPNLIPDKSKVLGHYFKGNIHKPKKVSSFQNVLRWIGGLFFMLIALSFLKHLILTLLFGLIGFMILPPGHNWLEKKFRFNLTTKIKSFSGVIIFLFSLPLLGHYDSLDKKEAQLLKFKIEQEEKLKAEFQKKEKIRKDSLIFFINESKKQVDIHKTVEAKRILNKASFFARLPEDKEKIVVEENNIAKVKAFDFVDSGQYKLAIPLLDTLISDDDDNAIFFYKRAVCYSKTGKIGEAVVDCKTAVKLGDTNAEKLHDKINPIKKRIAYYVTRCCDGTTSSSSGRGTCSHHGGVCNWSEPVYEEYRKYE</sequence>
<keyword evidence="1" id="KW-1133">Transmembrane helix</keyword>
<feature type="transmembrane region" description="Helical" evidence="1">
    <location>
        <begin position="35"/>
        <end position="68"/>
    </location>
</feature>
<dbReference type="InterPro" id="IPR011990">
    <property type="entry name" value="TPR-like_helical_dom_sf"/>
</dbReference>
<organism evidence="2 3">
    <name type="scientific">Flavobacterium procerum</name>
    <dbReference type="NCBI Taxonomy" id="1455569"/>
    <lineage>
        <taxon>Bacteria</taxon>
        <taxon>Pseudomonadati</taxon>
        <taxon>Bacteroidota</taxon>
        <taxon>Flavobacteriia</taxon>
        <taxon>Flavobacteriales</taxon>
        <taxon>Flavobacteriaceae</taxon>
        <taxon>Flavobacterium</taxon>
    </lineage>
</organism>
<keyword evidence="1" id="KW-0812">Transmembrane</keyword>
<evidence type="ECO:0000313" key="3">
    <source>
        <dbReference type="Proteomes" id="UP001589734"/>
    </source>
</evidence>
<protein>
    <recommendedName>
        <fullName evidence="4">DUF3761 domain-containing protein</fullName>
    </recommendedName>
</protein>
<dbReference type="RefSeq" id="WP_379682122.1">
    <property type="nucleotide sequence ID" value="NZ_JBHLYW010000009.1"/>
</dbReference>
<gene>
    <name evidence="2" type="ORF">ACFFLS_13585</name>
</gene>
<dbReference type="Gene3D" id="1.25.40.10">
    <property type="entry name" value="Tetratricopeptide repeat domain"/>
    <property type="match status" value="1"/>
</dbReference>
<feature type="transmembrane region" description="Helical" evidence="1">
    <location>
        <begin position="88"/>
        <end position="107"/>
    </location>
</feature>
<dbReference type="Proteomes" id="UP001589734">
    <property type="component" value="Unassembled WGS sequence"/>
</dbReference>
<keyword evidence="1" id="KW-0472">Membrane</keyword>
<keyword evidence="3" id="KW-1185">Reference proteome</keyword>
<comment type="caution">
    <text evidence="2">The sequence shown here is derived from an EMBL/GenBank/DDBJ whole genome shotgun (WGS) entry which is preliminary data.</text>
</comment>